<name>A0A9P4R389_9PLEO</name>
<comment type="subcellular location">
    <subcellularLocation>
        <location evidence="2">Endoplasmic reticulum membrane</location>
        <topology evidence="2">Multi-pass membrane protein</topology>
    </subcellularLocation>
    <subcellularLocation>
        <location evidence="1 12">Nucleus</location>
    </subcellularLocation>
</comment>
<feature type="compositionally biased region" description="Basic residues" evidence="14">
    <location>
        <begin position="1242"/>
        <end position="1256"/>
    </location>
</feature>
<proteinExistence type="inferred from homology"/>
<feature type="transmembrane region" description="Helical" evidence="15">
    <location>
        <begin position="171"/>
        <end position="192"/>
    </location>
</feature>
<dbReference type="InterPro" id="IPR018501">
    <property type="entry name" value="DDT_dom"/>
</dbReference>
<evidence type="ECO:0000256" key="6">
    <source>
        <dbReference type="ARBA" id="ARBA00022679"/>
    </source>
</evidence>
<sequence>MSDLYPSIAQCAVVATALKVLLFPAYKSTDFEVHRNWLALTHSLSIREWYYENTSEWTLDYPPFFAYFEWALSQAAAFFEPALLNVKSLGFDSWQTVYFQRATVIATELVLVYALHLFVKQSASKKTAHSAALSVLLSPGLLIIDHIHFQYNGFLYGILVLSLVLARNDSTLLLSGLLFAALLCFKHIYLYLAPAYFVYLLRAYCLAPSSSLPYFRIQFLNCVKLGIGIAVVFASAFGPFALWGQLEQVFRRLFPFSRGLCHAYWAPNIWALYSFTDRFLIYLAPYLGLTVDRTAIHSVTRGLVGDSSFAVLPDVPPLACFILTVAFQVPFLFRLLLKPTWETFVGAVTLCGYASFLFGWHVHEKAILLIIIPFSLIALRDRRYFGAFRPLAVAGHVSLFPLLFTAAEFPIKTVYTIFWLVLFLLAFDRLAPASPHRRVFLLDRFSLLYITVSIPLIAYCSLVQFKRKPVKFESLPPFLDDNTEVWVIEATQEVFTDYEKYLSKRDFYLQASLQLPATLPNRPELTLGQPNFTCESTGHQGYTFFEAQESEVRPRVAPSNTSSLHAVQFEASSVINSIFPESLRARVLAFVQFRNTARMDDLVNVVYDHFREHFTVGDRVSIELEIGRKYGIITQMQDTSRLHNIFTAQPGDDQYQSFTYHIMLEDGGEQVTKYKASELQRDRRVYSKLILKQFLRSAVSREAWNGAPWIVKEQLAKRYSINMRVPLAKTRDAVMAAKKAANAVSLANYNNVHHYDPNAHERQNISIDPQGMHRQLPQPGQGQATFVNYAANGHRPYPPNQPPPTMAYAEPPRLAMPSTSGGLPPPAFWPPPHPTMIPPQLAHVAQNFQQTGHVAPHGLPINAPFPAGFMQYQALAPTNLPQQPSAVAAKPFETIKYPMEDLRIRSPRVNIERPPLKCFSDDVFDGGEAPETSTGILMKSMGPLLCAWETLNVHDTIYTLDSFTFDDFVDAMRFSSEEDECELLVEAHCAILKQIVNENGKLLAPLPRIEESDESENGESSKTTSPEREPTPPVRTTRSSLRKSEVSVIVKPRTPTPEPPKQLHKAAEFLADFDWLAECKIRNFRDGGWQSILVGLLYTLSFNPLQKEACDQILAELVPSDEEPSEASIARRYTALDVNLRIIALDTALRLTIATEAFRDQLASAGLEMTRLRKEKIEFQKKRKELADELFKLDNERKIQLPLNMPASPTDIKENGDTPMGGTDELKDESDAESLSEEPPKKGNRKLRHTKHNKRKREADAVKKEKAKKAKQEAAKTKQQQEWEKLLLDIEDKKEELRDCEANIAELDDDLRETLVSRSKLIGKDRFLNKYYWFEHNGMPFGGVPNSSTAEYGYANGRLWVQGPDEYEIQPNLEEPALSQDMHELGYTVPQRKEREEGSTHLSKSVEWGYYDDPDDLDKLIAWLDERGVRERVLRKELQAFRDRIAEYMEKMQNHLSEVEKNKTDEEEGATRISTRGKTYVEKDVSKDRCLQWTNSIMRGDYGYNHSEEYEPPRRAKKGTAKVLKGKGRK</sequence>
<evidence type="ECO:0000256" key="1">
    <source>
        <dbReference type="ARBA" id="ARBA00004123"/>
    </source>
</evidence>
<feature type="region of interest" description="Disordered" evidence="14">
    <location>
        <begin position="1006"/>
        <end position="1062"/>
    </location>
</feature>
<feature type="transmembrane region" description="Helical" evidence="15">
    <location>
        <begin position="343"/>
        <end position="363"/>
    </location>
</feature>
<evidence type="ECO:0008006" key="20">
    <source>
        <dbReference type="Google" id="ProtNLM"/>
    </source>
</evidence>
<dbReference type="GO" id="GO:0000785">
    <property type="term" value="C:chromatin"/>
    <property type="evidence" value="ECO:0007669"/>
    <property type="project" value="UniProtKB-ARBA"/>
</dbReference>
<evidence type="ECO:0000259" key="17">
    <source>
        <dbReference type="PROSITE" id="PS51136"/>
    </source>
</evidence>
<dbReference type="Proteomes" id="UP000799444">
    <property type="component" value="Unassembled WGS sequence"/>
</dbReference>
<evidence type="ECO:0000259" key="16">
    <source>
        <dbReference type="PROSITE" id="PS50827"/>
    </source>
</evidence>
<feature type="transmembrane region" description="Helical" evidence="15">
    <location>
        <begin position="318"/>
        <end position="337"/>
    </location>
</feature>
<comment type="similarity">
    <text evidence="4">Belongs to the ALG6/ALG8 glucosyltransferase family.</text>
</comment>
<dbReference type="InterPro" id="IPR028941">
    <property type="entry name" value="WHIM2_dom"/>
</dbReference>
<dbReference type="GO" id="GO:0005789">
    <property type="term" value="C:endoplasmic reticulum membrane"/>
    <property type="evidence" value="ECO:0007669"/>
    <property type="project" value="UniProtKB-SubCell"/>
</dbReference>
<evidence type="ECO:0000256" key="11">
    <source>
        <dbReference type="ARBA" id="ARBA00023242"/>
    </source>
</evidence>
<dbReference type="OrthoDB" id="1689333at2759"/>
<feature type="transmembrane region" description="Helical" evidence="15">
    <location>
        <begin position="223"/>
        <end position="243"/>
    </location>
</feature>
<evidence type="ECO:0000256" key="13">
    <source>
        <dbReference type="SAM" id="Coils"/>
    </source>
</evidence>
<feature type="domain" description="DDT" evidence="16">
    <location>
        <begin position="938"/>
        <end position="1001"/>
    </location>
</feature>
<dbReference type="GO" id="GO:0031509">
    <property type="term" value="P:subtelomeric heterochromatin formation"/>
    <property type="evidence" value="ECO:0007669"/>
    <property type="project" value="TreeGrafter"/>
</dbReference>
<protein>
    <recommendedName>
        <fullName evidence="20">Dolichyl pyrophosphate Glc1Man9GlcNAc2 alpha-1,3-glucosyltransferase</fullName>
    </recommendedName>
</protein>
<feature type="compositionally biased region" description="Acidic residues" evidence="14">
    <location>
        <begin position="1226"/>
        <end position="1236"/>
    </location>
</feature>
<evidence type="ECO:0000256" key="5">
    <source>
        <dbReference type="ARBA" id="ARBA00022676"/>
    </source>
</evidence>
<dbReference type="Pfam" id="PF03155">
    <property type="entry name" value="Alg6_Alg8"/>
    <property type="match status" value="1"/>
</dbReference>
<dbReference type="PANTHER" id="PTHR32075:SF6">
    <property type="entry name" value="ISWI CHROMATIN-REMODELING COMPLEX SUBUNIT YPL216W-RELATED"/>
    <property type="match status" value="1"/>
</dbReference>
<dbReference type="Pfam" id="PF10537">
    <property type="entry name" value="WAC_Acf1_DNA_bd"/>
    <property type="match status" value="1"/>
</dbReference>
<gene>
    <name evidence="18" type="ORF">EJ04DRAFT_463970</name>
</gene>
<feature type="domain" description="WAC" evidence="17">
    <location>
        <begin position="483"/>
        <end position="629"/>
    </location>
</feature>
<feature type="transmembrane region" description="Helical" evidence="15">
    <location>
        <begin position="447"/>
        <end position="465"/>
    </location>
</feature>
<dbReference type="PROSITE" id="PS51136">
    <property type="entry name" value="WAC"/>
    <property type="match status" value="1"/>
</dbReference>
<dbReference type="EMBL" id="ML996130">
    <property type="protein sequence ID" value="KAF2735998.1"/>
    <property type="molecule type" value="Genomic_DNA"/>
</dbReference>
<feature type="transmembrane region" description="Helical" evidence="15">
    <location>
        <begin position="131"/>
        <end position="151"/>
    </location>
</feature>
<keyword evidence="11 12" id="KW-0539">Nucleus</keyword>
<dbReference type="InterPro" id="IPR004856">
    <property type="entry name" value="Glyco_trans_ALG6/ALG8"/>
</dbReference>
<evidence type="ECO:0000256" key="4">
    <source>
        <dbReference type="ARBA" id="ARBA00008715"/>
    </source>
</evidence>
<evidence type="ECO:0000256" key="3">
    <source>
        <dbReference type="ARBA" id="ARBA00004922"/>
    </source>
</evidence>
<dbReference type="GO" id="GO:0016758">
    <property type="term" value="F:hexosyltransferase activity"/>
    <property type="evidence" value="ECO:0007669"/>
    <property type="project" value="InterPro"/>
</dbReference>
<evidence type="ECO:0000313" key="19">
    <source>
        <dbReference type="Proteomes" id="UP000799444"/>
    </source>
</evidence>
<evidence type="ECO:0000256" key="7">
    <source>
        <dbReference type="ARBA" id="ARBA00022692"/>
    </source>
</evidence>
<feature type="compositionally biased region" description="Basic residues" evidence="14">
    <location>
        <begin position="1515"/>
        <end position="1530"/>
    </location>
</feature>
<comment type="pathway">
    <text evidence="3">Protein modification; protein glycosylation.</text>
</comment>
<reference evidence="18" key="1">
    <citation type="journal article" date="2020" name="Stud. Mycol.">
        <title>101 Dothideomycetes genomes: a test case for predicting lifestyles and emergence of pathogens.</title>
        <authorList>
            <person name="Haridas S."/>
            <person name="Albert R."/>
            <person name="Binder M."/>
            <person name="Bloem J."/>
            <person name="Labutti K."/>
            <person name="Salamov A."/>
            <person name="Andreopoulos B."/>
            <person name="Baker S."/>
            <person name="Barry K."/>
            <person name="Bills G."/>
            <person name="Bluhm B."/>
            <person name="Cannon C."/>
            <person name="Castanera R."/>
            <person name="Culley D."/>
            <person name="Daum C."/>
            <person name="Ezra D."/>
            <person name="Gonzalez J."/>
            <person name="Henrissat B."/>
            <person name="Kuo A."/>
            <person name="Liang C."/>
            <person name="Lipzen A."/>
            <person name="Lutzoni F."/>
            <person name="Magnuson J."/>
            <person name="Mondo S."/>
            <person name="Nolan M."/>
            <person name="Ohm R."/>
            <person name="Pangilinan J."/>
            <person name="Park H.-J."/>
            <person name="Ramirez L."/>
            <person name="Alfaro M."/>
            <person name="Sun H."/>
            <person name="Tritt A."/>
            <person name="Yoshinaga Y."/>
            <person name="Zwiers L.-H."/>
            <person name="Turgeon B."/>
            <person name="Goodwin S."/>
            <person name="Spatafora J."/>
            <person name="Crous P."/>
            <person name="Grigoriev I."/>
        </authorList>
    </citation>
    <scope>NUCLEOTIDE SEQUENCE</scope>
    <source>
        <strain evidence="18">CBS 125425</strain>
    </source>
</reference>
<organism evidence="18 19">
    <name type="scientific">Polyplosphaeria fusca</name>
    <dbReference type="NCBI Taxonomy" id="682080"/>
    <lineage>
        <taxon>Eukaryota</taxon>
        <taxon>Fungi</taxon>
        <taxon>Dikarya</taxon>
        <taxon>Ascomycota</taxon>
        <taxon>Pezizomycotina</taxon>
        <taxon>Dothideomycetes</taxon>
        <taxon>Pleosporomycetidae</taxon>
        <taxon>Pleosporales</taxon>
        <taxon>Tetraplosphaeriaceae</taxon>
        <taxon>Polyplosphaeria</taxon>
    </lineage>
</organism>
<keyword evidence="5" id="KW-0328">Glycosyltransferase</keyword>
<evidence type="ECO:0000256" key="12">
    <source>
        <dbReference type="PROSITE-ProRule" id="PRU00475"/>
    </source>
</evidence>
<feature type="region of interest" description="Disordered" evidence="14">
    <location>
        <begin position="1502"/>
        <end position="1530"/>
    </location>
</feature>
<feature type="transmembrane region" description="Helical" evidence="15">
    <location>
        <begin position="409"/>
        <end position="427"/>
    </location>
</feature>
<evidence type="ECO:0000256" key="8">
    <source>
        <dbReference type="ARBA" id="ARBA00022824"/>
    </source>
</evidence>
<dbReference type="Pfam" id="PF02791">
    <property type="entry name" value="DDT"/>
    <property type="match status" value="1"/>
</dbReference>
<feature type="compositionally biased region" description="Basic and acidic residues" evidence="14">
    <location>
        <begin position="1257"/>
        <end position="1279"/>
    </location>
</feature>
<dbReference type="GO" id="GO:0005634">
    <property type="term" value="C:nucleus"/>
    <property type="evidence" value="ECO:0007669"/>
    <property type="project" value="UniProtKB-SubCell"/>
</dbReference>
<feature type="transmembrane region" description="Helical" evidence="15">
    <location>
        <begin position="98"/>
        <end position="119"/>
    </location>
</feature>
<keyword evidence="10 15" id="KW-0472">Membrane</keyword>
<feature type="region of interest" description="Disordered" evidence="14">
    <location>
        <begin position="1457"/>
        <end position="1477"/>
    </location>
</feature>
<dbReference type="PROSITE" id="PS50827">
    <property type="entry name" value="DDT"/>
    <property type="match status" value="1"/>
</dbReference>
<dbReference type="GO" id="GO:0000781">
    <property type="term" value="C:chromosome, telomeric region"/>
    <property type="evidence" value="ECO:0007669"/>
    <property type="project" value="GOC"/>
</dbReference>
<dbReference type="Pfam" id="PF15613">
    <property type="entry name" value="WSD"/>
    <property type="match status" value="1"/>
</dbReference>
<dbReference type="PANTHER" id="PTHR32075">
    <property type="entry name" value="ISWI CHROMATIN-REMODELING COMPLEX SUBUNIT YPL216W-RELATED"/>
    <property type="match status" value="1"/>
</dbReference>
<keyword evidence="6" id="KW-0808">Transferase</keyword>
<keyword evidence="9 15" id="KW-1133">Transmembrane helix</keyword>
<feature type="region of interest" description="Disordered" evidence="14">
    <location>
        <begin position="1201"/>
        <end position="1279"/>
    </location>
</feature>
<keyword evidence="13" id="KW-0175">Coiled coil</keyword>
<dbReference type="InterPro" id="IPR013136">
    <property type="entry name" value="WSTF_Acf1_Cbp146"/>
</dbReference>
<evidence type="ECO:0000256" key="2">
    <source>
        <dbReference type="ARBA" id="ARBA00004477"/>
    </source>
</evidence>
<keyword evidence="19" id="KW-1185">Reference proteome</keyword>
<evidence type="ECO:0000256" key="15">
    <source>
        <dbReference type="SAM" id="Phobius"/>
    </source>
</evidence>
<evidence type="ECO:0000313" key="18">
    <source>
        <dbReference type="EMBL" id="KAF2735998.1"/>
    </source>
</evidence>
<evidence type="ECO:0000256" key="9">
    <source>
        <dbReference type="ARBA" id="ARBA00022989"/>
    </source>
</evidence>
<evidence type="ECO:0000256" key="10">
    <source>
        <dbReference type="ARBA" id="ARBA00023136"/>
    </source>
</evidence>
<feature type="coiled-coil region" evidence="13">
    <location>
        <begin position="1169"/>
        <end position="1196"/>
    </location>
</feature>
<keyword evidence="7 15" id="KW-0812">Transmembrane</keyword>
<accession>A0A9P4R389</accession>
<evidence type="ECO:0000256" key="14">
    <source>
        <dbReference type="SAM" id="MobiDB-lite"/>
    </source>
</evidence>
<comment type="caution">
    <text evidence="18">The sequence shown here is derived from an EMBL/GenBank/DDBJ whole genome shotgun (WGS) entry which is preliminary data.</text>
</comment>
<keyword evidence="8" id="KW-0256">Endoplasmic reticulum</keyword>